<gene>
    <name evidence="2" type="ORF">EHSB41UT_03258</name>
</gene>
<reference evidence="2 3" key="1">
    <citation type="submission" date="2017-03" db="EMBL/GenBank/DDBJ databases">
        <authorList>
            <person name="Afonso C.L."/>
            <person name="Miller P.J."/>
            <person name="Scott M.A."/>
            <person name="Spackman E."/>
            <person name="Goraichik I."/>
            <person name="Dimitrov K.M."/>
            <person name="Suarez D.L."/>
            <person name="Swayne D.E."/>
        </authorList>
    </citation>
    <scope>NUCLEOTIDE SEQUENCE [LARGE SCALE GENOMIC DNA]</scope>
    <source>
        <strain evidence="2">SB41UT1</strain>
    </source>
</reference>
<evidence type="ECO:0000256" key="1">
    <source>
        <dbReference type="SAM" id="SignalP"/>
    </source>
</evidence>
<dbReference type="Proteomes" id="UP000196573">
    <property type="component" value="Unassembled WGS sequence"/>
</dbReference>
<dbReference type="PROSITE" id="PS51257">
    <property type="entry name" value="PROKAR_LIPOPROTEIN"/>
    <property type="match status" value="1"/>
</dbReference>
<feature type="signal peptide" evidence="1">
    <location>
        <begin position="1"/>
        <end position="26"/>
    </location>
</feature>
<dbReference type="RefSeq" id="WP_133060546.1">
    <property type="nucleotide sequence ID" value="NZ_CBCSCN010000007.1"/>
</dbReference>
<dbReference type="EMBL" id="FWPT01000007">
    <property type="protein sequence ID" value="SMA49436.1"/>
    <property type="molecule type" value="Genomic_DNA"/>
</dbReference>
<evidence type="ECO:0000313" key="2">
    <source>
        <dbReference type="EMBL" id="SMA49436.1"/>
    </source>
</evidence>
<dbReference type="AlphaFoldDB" id="A0A1X7AN10"/>
<accession>A0A1X7AN10</accession>
<organism evidence="2 3">
    <name type="scientific">Parendozoicomonas haliclonae</name>
    <dbReference type="NCBI Taxonomy" id="1960125"/>
    <lineage>
        <taxon>Bacteria</taxon>
        <taxon>Pseudomonadati</taxon>
        <taxon>Pseudomonadota</taxon>
        <taxon>Gammaproteobacteria</taxon>
        <taxon>Oceanospirillales</taxon>
        <taxon>Endozoicomonadaceae</taxon>
        <taxon>Parendozoicomonas</taxon>
    </lineage>
</organism>
<evidence type="ECO:0008006" key="4">
    <source>
        <dbReference type="Google" id="ProtNLM"/>
    </source>
</evidence>
<dbReference type="OrthoDB" id="9903643at2"/>
<feature type="chain" id="PRO_5013027563" description="Chromosome partition protein Smc" evidence="1">
    <location>
        <begin position="27"/>
        <end position="564"/>
    </location>
</feature>
<sequence>MRTLPRNLPRQLALSLLSLACLQGVAADEGLRDDDWFASQHGPLVSCSSIEARSDGTFVLDRFLYVHPDTQQVVPGGKKEQREHTGLTGQMIKTDRDYQSLTPFFHERYQLDGGYQIQDGFTLRGVIPWQADYSDWQAGHCDGLAGLAFQAETDYLNRKQFEGGKESWSLSELKNSEAEVTEGSEGVLMVPDTTPLLLLARQLPGNYRQVYDPLYQRGAASLLSYRDYRPYSNDHIRPLKYTLGGSALAVGASGAGLVLMGAVFSPMVLPCTLTAGLIGVAASLWYMSDGLQTAHYRAGLKHAGLKKTADEMEQKLASLRGNEDSYRMALRDDFGWDSKEHDLKMIMHTYQAKRRQHEQTMKFQEERLSGLKAGLAERQAKLKHRTELDQQFRDQELDLSQQRKLLTSLESQLYRNINHKAPKKAHGSDEKPVSADELMQKWETTNSTVNQLTQAHDTLQKERDQLDTWRHLDAEVADHNELVIEAEKAQRSRQQTFDRDYGRPLELLEKLHAVADDIEELDRQVRKQDKAVEKTAVHARLMALVTAYESYQRAPRYRFSEEEE</sequence>
<keyword evidence="3" id="KW-1185">Reference proteome</keyword>
<evidence type="ECO:0000313" key="3">
    <source>
        <dbReference type="Proteomes" id="UP000196573"/>
    </source>
</evidence>
<keyword evidence="1" id="KW-0732">Signal</keyword>
<proteinExistence type="predicted"/>
<name>A0A1X7AN10_9GAMM</name>
<protein>
    <recommendedName>
        <fullName evidence="4">Chromosome partition protein Smc</fullName>
    </recommendedName>
</protein>